<dbReference type="GO" id="GO:0007165">
    <property type="term" value="P:signal transduction"/>
    <property type="evidence" value="ECO:0007669"/>
    <property type="project" value="UniProtKB-KW"/>
</dbReference>
<dbReference type="Pfam" id="PF12729">
    <property type="entry name" value="4HB_MCP_1"/>
    <property type="match status" value="1"/>
</dbReference>
<evidence type="ECO:0000256" key="3">
    <source>
        <dbReference type="ARBA" id="ARBA00029447"/>
    </source>
</evidence>
<dbReference type="EMBL" id="JABXYJ010000006">
    <property type="protein sequence ID" value="NVO78691.1"/>
    <property type="molecule type" value="Genomic_DNA"/>
</dbReference>
<feature type="region of interest" description="Disordered" evidence="5">
    <location>
        <begin position="528"/>
        <end position="551"/>
    </location>
</feature>
<dbReference type="InterPro" id="IPR047347">
    <property type="entry name" value="YvaQ-like_sensor"/>
</dbReference>
<evidence type="ECO:0000256" key="6">
    <source>
        <dbReference type="SAM" id="Phobius"/>
    </source>
</evidence>
<evidence type="ECO:0000256" key="1">
    <source>
        <dbReference type="ARBA" id="ARBA00004370"/>
    </source>
</evidence>
<sequence>MKIPTLTLGQRLALSFATVCILMVVIMIIAIVMLGRVNESTNDIASDRLPKILKTYETQSEIDSIAIALRNMMLNEDPADRQKQMDRILQARKVIRENDALFERIIILPAALPILHRMQEAGTQYLAGQEKLLKLINEGTPEQARASLNNELRPVLARYKQSLAEMIVFQKDVTDTRNQAAKDDYANARWLTLSIGSIALILAAGIAYTLTRSLVKQLGGEPAYAAEIASLIAHGDLTTPIELHPSDQGSMLYTIRMMRDRLADIVGGVRSGTDTIVTASTQIASGNQDLSDRTEQQAGSLEETASSMEELTATVGQNAAHASQASQLAANASSVAIKGGQIVQEVVHSMHTIHSSSGKIVDIIGVIDGIAFQTNILALNAAVEAARAGEQGRGFAVVAAEVRNLAQRSANAAREIKTLIQASAEEVSHGSALVQEAGSTIQELVASVQRVNDIIHHISNASHEQSSGIQQVNQAITSMDEVTQQNAALVEESAAAAESLREQAIELSGLVSIFKLHRMEQSITSRPVRLLKTPQDSDSPSVRRQSLSYAA</sequence>
<keyword evidence="6" id="KW-0472">Membrane</keyword>
<organism evidence="8 9">
    <name type="scientific">Undibacterium oligocarboniphilum</name>
    <dbReference type="NCBI Taxonomy" id="666702"/>
    <lineage>
        <taxon>Bacteria</taxon>
        <taxon>Pseudomonadati</taxon>
        <taxon>Pseudomonadota</taxon>
        <taxon>Betaproteobacteria</taxon>
        <taxon>Burkholderiales</taxon>
        <taxon>Oxalobacteraceae</taxon>
        <taxon>Undibacterium</taxon>
    </lineage>
</organism>
<protein>
    <submittedName>
        <fullName evidence="8">MCP four helix bundle domain-containing protein</fullName>
    </submittedName>
</protein>
<feature type="domain" description="Methyl-accepting transducer" evidence="7">
    <location>
        <begin position="272"/>
        <end position="501"/>
    </location>
</feature>
<dbReference type="PANTHER" id="PTHR43531">
    <property type="entry name" value="PROTEIN ICFG"/>
    <property type="match status" value="1"/>
</dbReference>
<evidence type="ECO:0000313" key="8">
    <source>
        <dbReference type="EMBL" id="NVO78691.1"/>
    </source>
</evidence>
<dbReference type="SUPFAM" id="SSF58104">
    <property type="entry name" value="Methyl-accepting chemotaxis protein (MCP) signaling domain"/>
    <property type="match status" value="1"/>
</dbReference>
<dbReference type="GO" id="GO:0004888">
    <property type="term" value="F:transmembrane signaling receptor activity"/>
    <property type="evidence" value="ECO:0007669"/>
    <property type="project" value="TreeGrafter"/>
</dbReference>
<keyword evidence="2" id="KW-0488">Methylation</keyword>
<dbReference type="AlphaFoldDB" id="A0A850QGI8"/>
<dbReference type="CDD" id="cd19411">
    <property type="entry name" value="MCP2201-like_sensor"/>
    <property type="match status" value="1"/>
</dbReference>
<dbReference type="CDD" id="cd11386">
    <property type="entry name" value="MCP_signal"/>
    <property type="match status" value="1"/>
</dbReference>
<feature type="transmembrane region" description="Helical" evidence="6">
    <location>
        <begin position="190"/>
        <end position="210"/>
    </location>
</feature>
<comment type="subcellular location">
    <subcellularLocation>
        <location evidence="1">Membrane</location>
    </subcellularLocation>
</comment>
<evidence type="ECO:0000256" key="2">
    <source>
        <dbReference type="ARBA" id="ARBA00022481"/>
    </source>
</evidence>
<evidence type="ECO:0000259" key="7">
    <source>
        <dbReference type="PROSITE" id="PS50111"/>
    </source>
</evidence>
<dbReference type="PROSITE" id="PS50111">
    <property type="entry name" value="CHEMOTAXIS_TRANSDUC_2"/>
    <property type="match status" value="1"/>
</dbReference>
<name>A0A850QGI8_9BURK</name>
<feature type="compositionally biased region" description="Polar residues" evidence="5">
    <location>
        <begin position="534"/>
        <end position="551"/>
    </location>
</feature>
<dbReference type="InterPro" id="IPR024478">
    <property type="entry name" value="HlyB_4HB_MCP"/>
</dbReference>
<feature type="transmembrane region" description="Helical" evidence="6">
    <location>
        <begin position="12"/>
        <end position="34"/>
    </location>
</feature>
<keyword evidence="6" id="KW-1133">Transmembrane helix</keyword>
<proteinExistence type="inferred from homology"/>
<comment type="similarity">
    <text evidence="3">Belongs to the methyl-accepting chemotaxis (MCP) protein family.</text>
</comment>
<dbReference type="RefSeq" id="WP_176804209.1">
    <property type="nucleotide sequence ID" value="NZ_JABXYJ010000006.1"/>
</dbReference>
<dbReference type="Gene3D" id="1.10.287.950">
    <property type="entry name" value="Methyl-accepting chemotaxis protein"/>
    <property type="match status" value="1"/>
</dbReference>
<dbReference type="InterPro" id="IPR051310">
    <property type="entry name" value="MCP_chemotaxis"/>
</dbReference>
<dbReference type="FunFam" id="1.10.287.950:FF:000001">
    <property type="entry name" value="Methyl-accepting chemotaxis sensory transducer"/>
    <property type="match status" value="1"/>
</dbReference>
<keyword evidence="9" id="KW-1185">Reference proteome</keyword>
<dbReference type="GO" id="GO:0005886">
    <property type="term" value="C:plasma membrane"/>
    <property type="evidence" value="ECO:0007669"/>
    <property type="project" value="TreeGrafter"/>
</dbReference>
<dbReference type="Proteomes" id="UP000588051">
    <property type="component" value="Unassembled WGS sequence"/>
</dbReference>
<accession>A0A850QGI8</accession>
<evidence type="ECO:0000256" key="5">
    <source>
        <dbReference type="SAM" id="MobiDB-lite"/>
    </source>
</evidence>
<dbReference type="SMART" id="SM00283">
    <property type="entry name" value="MA"/>
    <property type="match status" value="1"/>
</dbReference>
<evidence type="ECO:0000313" key="9">
    <source>
        <dbReference type="Proteomes" id="UP000588051"/>
    </source>
</evidence>
<feature type="compositionally biased region" description="Polar residues" evidence="5">
    <location>
        <begin position="296"/>
        <end position="307"/>
    </location>
</feature>
<keyword evidence="6" id="KW-0812">Transmembrane</keyword>
<comment type="caution">
    <text evidence="8">The sequence shown here is derived from an EMBL/GenBank/DDBJ whole genome shotgun (WGS) entry which is preliminary data.</text>
</comment>
<dbReference type="GO" id="GO:0006935">
    <property type="term" value="P:chemotaxis"/>
    <property type="evidence" value="ECO:0007669"/>
    <property type="project" value="TreeGrafter"/>
</dbReference>
<feature type="region of interest" description="Disordered" evidence="5">
    <location>
        <begin position="286"/>
        <end position="307"/>
    </location>
</feature>
<dbReference type="Pfam" id="PF00015">
    <property type="entry name" value="MCPsignal"/>
    <property type="match status" value="1"/>
</dbReference>
<gene>
    <name evidence="8" type="ORF">HV832_12705</name>
</gene>
<dbReference type="InterPro" id="IPR004089">
    <property type="entry name" value="MCPsignal_dom"/>
</dbReference>
<evidence type="ECO:0000256" key="4">
    <source>
        <dbReference type="PROSITE-ProRule" id="PRU00284"/>
    </source>
</evidence>
<reference evidence="8 9" key="1">
    <citation type="submission" date="2020-06" db="EMBL/GenBank/DDBJ databases">
        <authorList>
            <person name="Qiu C."/>
            <person name="Liu Z."/>
        </authorList>
    </citation>
    <scope>NUCLEOTIDE SEQUENCE [LARGE SCALE GENOMIC DNA]</scope>
    <source>
        <strain evidence="8 9">EM 1</strain>
    </source>
</reference>
<keyword evidence="4" id="KW-0807">Transducer</keyword>
<dbReference type="PANTHER" id="PTHR43531:SF14">
    <property type="entry name" value="METHYL-ACCEPTING CHEMOTAXIS PROTEIN I-RELATED"/>
    <property type="match status" value="1"/>
</dbReference>